<comment type="subcellular location">
    <subcellularLocation>
        <location evidence="1">Nucleus</location>
    </subcellularLocation>
</comment>
<dbReference type="GO" id="GO:0000981">
    <property type="term" value="F:DNA-binding transcription factor activity, RNA polymerase II-specific"/>
    <property type="evidence" value="ECO:0007669"/>
    <property type="project" value="TreeGrafter"/>
</dbReference>
<evidence type="ECO:0000256" key="2">
    <source>
        <dbReference type="ARBA" id="ARBA00022723"/>
    </source>
</evidence>
<feature type="compositionally biased region" description="Low complexity" evidence="8">
    <location>
        <begin position="79"/>
        <end position="88"/>
    </location>
</feature>
<dbReference type="Gene3D" id="3.30.160.60">
    <property type="entry name" value="Classic Zinc Finger"/>
    <property type="match status" value="4"/>
</dbReference>
<dbReference type="GO" id="GO:0005634">
    <property type="term" value="C:nucleus"/>
    <property type="evidence" value="ECO:0007669"/>
    <property type="project" value="UniProtKB-SubCell"/>
</dbReference>
<dbReference type="InterPro" id="IPR036236">
    <property type="entry name" value="Znf_C2H2_sf"/>
</dbReference>
<evidence type="ECO:0000256" key="8">
    <source>
        <dbReference type="SAM" id="MobiDB-lite"/>
    </source>
</evidence>
<proteinExistence type="predicted"/>
<keyword evidence="5" id="KW-0862">Zinc</keyword>
<dbReference type="PROSITE" id="PS50157">
    <property type="entry name" value="ZINC_FINGER_C2H2_2"/>
    <property type="match status" value="4"/>
</dbReference>
<evidence type="ECO:0000256" key="6">
    <source>
        <dbReference type="ARBA" id="ARBA00023242"/>
    </source>
</evidence>
<feature type="domain" description="C2H2-type" evidence="9">
    <location>
        <begin position="332"/>
        <end position="359"/>
    </location>
</feature>
<name>A0A914IES5_GLORO</name>
<evidence type="ECO:0000256" key="7">
    <source>
        <dbReference type="PROSITE-ProRule" id="PRU00042"/>
    </source>
</evidence>
<dbReference type="FunFam" id="3.30.160.60:FF:001049">
    <property type="entry name" value="zinc finger protein 319"/>
    <property type="match status" value="1"/>
</dbReference>
<dbReference type="FunFam" id="3.30.160.60:FF:000624">
    <property type="entry name" value="zinc finger protein 697"/>
    <property type="match status" value="1"/>
</dbReference>
<keyword evidence="6" id="KW-0539">Nucleus</keyword>
<feature type="region of interest" description="Disordered" evidence="8">
    <location>
        <begin position="373"/>
        <end position="396"/>
    </location>
</feature>
<dbReference type="Pfam" id="PF00096">
    <property type="entry name" value="zf-C2H2"/>
    <property type="match status" value="2"/>
</dbReference>
<dbReference type="Proteomes" id="UP000887572">
    <property type="component" value="Unplaced"/>
</dbReference>
<evidence type="ECO:0000256" key="1">
    <source>
        <dbReference type="ARBA" id="ARBA00004123"/>
    </source>
</evidence>
<dbReference type="GO" id="GO:0000978">
    <property type="term" value="F:RNA polymerase II cis-regulatory region sequence-specific DNA binding"/>
    <property type="evidence" value="ECO:0007669"/>
    <property type="project" value="TreeGrafter"/>
</dbReference>
<dbReference type="GO" id="GO:0008270">
    <property type="term" value="F:zinc ion binding"/>
    <property type="evidence" value="ECO:0007669"/>
    <property type="project" value="UniProtKB-KW"/>
</dbReference>
<evidence type="ECO:0000256" key="4">
    <source>
        <dbReference type="ARBA" id="ARBA00022771"/>
    </source>
</evidence>
<dbReference type="PANTHER" id="PTHR45718">
    <property type="entry name" value="TRANSCRIPTIONAL ACTIVATOR CUBITUS INTERRUPTUS"/>
    <property type="match status" value="1"/>
</dbReference>
<evidence type="ECO:0000256" key="5">
    <source>
        <dbReference type="ARBA" id="ARBA00022833"/>
    </source>
</evidence>
<dbReference type="SUPFAM" id="SSF57667">
    <property type="entry name" value="beta-beta-alpha zinc fingers"/>
    <property type="match status" value="2"/>
</dbReference>
<keyword evidence="4 7" id="KW-0863">Zinc-finger</keyword>
<keyword evidence="2" id="KW-0479">Metal-binding</keyword>
<dbReference type="InterPro" id="IPR043359">
    <property type="entry name" value="GLI-like"/>
</dbReference>
<organism evidence="10 11">
    <name type="scientific">Globodera rostochiensis</name>
    <name type="common">Golden nematode worm</name>
    <name type="synonym">Heterodera rostochiensis</name>
    <dbReference type="NCBI Taxonomy" id="31243"/>
    <lineage>
        <taxon>Eukaryota</taxon>
        <taxon>Metazoa</taxon>
        <taxon>Ecdysozoa</taxon>
        <taxon>Nematoda</taxon>
        <taxon>Chromadorea</taxon>
        <taxon>Rhabditida</taxon>
        <taxon>Tylenchina</taxon>
        <taxon>Tylenchomorpha</taxon>
        <taxon>Tylenchoidea</taxon>
        <taxon>Heteroderidae</taxon>
        <taxon>Heteroderinae</taxon>
        <taxon>Globodera</taxon>
    </lineage>
</organism>
<dbReference type="InterPro" id="IPR056436">
    <property type="entry name" value="Znf-C2H2_ZIC1-5/GLI1-3-like"/>
</dbReference>
<evidence type="ECO:0000313" key="11">
    <source>
        <dbReference type="WBParaSite" id="Gr19_v10_g9940.t1"/>
    </source>
</evidence>
<evidence type="ECO:0000256" key="3">
    <source>
        <dbReference type="ARBA" id="ARBA00022737"/>
    </source>
</evidence>
<evidence type="ECO:0000313" key="10">
    <source>
        <dbReference type="Proteomes" id="UP000887572"/>
    </source>
</evidence>
<feature type="region of interest" description="Disordered" evidence="8">
    <location>
        <begin position="445"/>
        <end position="465"/>
    </location>
</feature>
<sequence length="512" mass="57569">MLNSVGCQPCPTTAALFTSASFGPPPPAECSAMPMPSYSAYPPVVHLHGHFFLQHPPQHQQFTHSSDQLPHHPVHHQHNSQQQQQHYHHLSYQLPQYSTPKCASFGAKTDYEGWTSFENNGAAFGQGTAMAEKTVPPTTSSSNMAHFEANPAETFFNFKTVPSSYHCASFSSYGEHPADGNGRMGNEANVQKEKSPKNHKNTIKKNGVQSSGRIPKSAHRRGDTGGVPQEDGGRKRTAGEGPMRCRWLVGVGEERMECGKEFVEMEHIVEHLDTEHLGTSAVTPMGTEDGSETFCQTVHICRWEDCVRNRKEFKAKYKLKNHLRVHTGERPFTCEMCNKTFARSENMKIHVRTHTGERPFKCQNCSKFFANSSDRKKHQHVHQPQRKPYRCDQSGCEKKYTHPSSLRKHLRLHGKMMCPNLEALKDGPFGVREDDSNLDRTLAEQTPTELNNSNPARVPPQTQHLSASGNNGTLQLPFPFGHFDNGVHHPPYQLYSHQQIPHLTSIGYHGKF</sequence>
<dbReference type="PANTHER" id="PTHR45718:SF4">
    <property type="entry name" value="TRANSCRIPTIONAL ACTIVATOR CUBITUS INTERRUPTUS"/>
    <property type="match status" value="1"/>
</dbReference>
<keyword evidence="10" id="KW-1185">Reference proteome</keyword>
<dbReference type="InterPro" id="IPR013087">
    <property type="entry name" value="Znf_C2H2_type"/>
</dbReference>
<dbReference type="AlphaFoldDB" id="A0A914IES5"/>
<keyword evidence="3" id="KW-0677">Repeat</keyword>
<protein>
    <submittedName>
        <fullName evidence="11">C2H2-type domain-containing protein</fullName>
    </submittedName>
</protein>
<feature type="domain" description="C2H2-type" evidence="9">
    <location>
        <begin position="389"/>
        <end position="413"/>
    </location>
</feature>
<feature type="compositionally biased region" description="Basic residues" evidence="8">
    <location>
        <begin position="375"/>
        <end position="388"/>
    </location>
</feature>
<dbReference type="WBParaSite" id="Gr19_v10_g9940.t1">
    <property type="protein sequence ID" value="Gr19_v10_g9940.t1"/>
    <property type="gene ID" value="Gr19_v10_g9940"/>
</dbReference>
<feature type="region of interest" description="Disordered" evidence="8">
    <location>
        <begin position="58"/>
        <end position="88"/>
    </location>
</feature>
<evidence type="ECO:0000259" key="9">
    <source>
        <dbReference type="PROSITE" id="PS50157"/>
    </source>
</evidence>
<dbReference type="SMART" id="SM00355">
    <property type="entry name" value="ZnF_C2H2"/>
    <property type="match status" value="5"/>
</dbReference>
<reference evidence="11" key="1">
    <citation type="submission" date="2022-11" db="UniProtKB">
        <authorList>
            <consortium name="WormBaseParasite"/>
        </authorList>
    </citation>
    <scope>IDENTIFICATION</scope>
</reference>
<feature type="domain" description="C2H2-type" evidence="9">
    <location>
        <begin position="304"/>
        <end position="331"/>
    </location>
</feature>
<dbReference type="Pfam" id="PF23561">
    <property type="entry name" value="zf-C2H2_15"/>
    <property type="match status" value="1"/>
</dbReference>
<dbReference type="PROSITE" id="PS00028">
    <property type="entry name" value="ZINC_FINGER_C2H2_1"/>
    <property type="match status" value="3"/>
</dbReference>
<feature type="region of interest" description="Disordered" evidence="8">
    <location>
        <begin position="178"/>
        <end position="240"/>
    </location>
</feature>
<feature type="domain" description="C2H2-type" evidence="9">
    <location>
        <begin position="360"/>
        <end position="387"/>
    </location>
</feature>
<accession>A0A914IES5</accession>